<dbReference type="OrthoDB" id="2803660at2"/>
<dbReference type="Pfam" id="PF00528">
    <property type="entry name" value="BPD_transp_1"/>
    <property type="match status" value="1"/>
</dbReference>
<dbReference type="Pfam" id="PF19300">
    <property type="entry name" value="BPD_transp_1_N"/>
    <property type="match status" value="1"/>
</dbReference>
<keyword evidence="10" id="KW-1185">Reference proteome</keyword>
<dbReference type="InterPro" id="IPR035906">
    <property type="entry name" value="MetI-like_sf"/>
</dbReference>
<dbReference type="STRING" id="252246.SAMN05421799_105108"/>
<evidence type="ECO:0000256" key="4">
    <source>
        <dbReference type="ARBA" id="ARBA00022692"/>
    </source>
</evidence>
<dbReference type="SUPFAM" id="SSF161098">
    <property type="entry name" value="MetI-like"/>
    <property type="match status" value="1"/>
</dbReference>
<accession>A0A1N7MFH1</accession>
<keyword evidence="6 7" id="KW-0472">Membrane</keyword>
<feature type="transmembrane region" description="Helical" evidence="7">
    <location>
        <begin position="280"/>
        <end position="299"/>
    </location>
</feature>
<dbReference type="AlphaFoldDB" id="A0A1N7MFH1"/>
<evidence type="ECO:0000256" key="1">
    <source>
        <dbReference type="ARBA" id="ARBA00004651"/>
    </source>
</evidence>
<evidence type="ECO:0000256" key="7">
    <source>
        <dbReference type="RuleBase" id="RU363032"/>
    </source>
</evidence>
<comment type="similarity">
    <text evidence="7">Belongs to the binding-protein-dependent transport system permease family.</text>
</comment>
<dbReference type="PANTHER" id="PTHR43163:SF6">
    <property type="entry name" value="DIPEPTIDE TRANSPORT SYSTEM PERMEASE PROTEIN DPPB-RELATED"/>
    <property type="match status" value="1"/>
</dbReference>
<reference evidence="10" key="1">
    <citation type="submission" date="2017-01" db="EMBL/GenBank/DDBJ databases">
        <authorList>
            <person name="Varghese N."/>
            <person name="Submissions S."/>
        </authorList>
    </citation>
    <scope>NUCLEOTIDE SEQUENCE [LARGE SCALE GENOMIC DNA]</scope>
    <source>
        <strain evidence="10">DSM 16176</strain>
    </source>
</reference>
<keyword evidence="2 7" id="KW-0813">Transport</keyword>
<feature type="transmembrane region" description="Helical" evidence="7">
    <location>
        <begin position="129"/>
        <end position="160"/>
    </location>
</feature>
<evidence type="ECO:0000313" key="9">
    <source>
        <dbReference type="EMBL" id="SIS84770.1"/>
    </source>
</evidence>
<evidence type="ECO:0000259" key="8">
    <source>
        <dbReference type="PROSITE" id="PS50928"/>
    </source>
</evidence>
<keyword evidence="3" id="KW-1003">Cell membrane</keyword>
<evidence type="ECO:0000256" key="2">
    <source>
        <dbReference type="ARBA" id="ARBA00022448"/>
    </source>
</evidence>
<sequence>MRYVVERLITMLPVLFFLSIMVFSFIHLIPGNPAEILLGQDATPQAIRALDAQMGLNKPLIVQYLTWLLHVLQGNLGTSLVDHESVSQLILQRLPVTVELAIGTMIVATVIAFPLGIAAAVMKGRVADFVAMFASTVGISVPPFWLGILFLLLFTVKFHLVSNSLYVPLWQDPVKNFECMLLPCVATGIREAAVLLRMLRSSLVDALGEDFVRTAWAKGLKGASVTLRHALPNALVPVLTAGGLQIAGLLGGLVITEQVFSLPGFGQLLVQSVFSRDYTTVQGTALVAALIVILVNLVIDLTYSRIDPRIRAGGGGVEG</sequence>
<organism evidence="9 10">
    <name type="scientific">Alicyclobacillus vulcanalis</name>
    <dbReference type="NCBI Taxonomy" id="252246"/>
    <lineage>
        <taxon>Bacteria</taxon>
        <taxon>Bacillati</taxon>
        <taxon>Bacillota</taxon>
        <taxon>Bacilli</taxon>
        <taxon>Bacillales</taxon>
        <taxon>Alicyclobacillaceae</taxon>
        <taxon>Alicyclobacillus</taxon>
    </lineage>
</organism>
<evidence type="ECO:0000256" key="3">
    <source>
        <dbReference type="ARBA" id="ARBA00022475"/>
    </source>
</evidence>
<feature type="transmembrane region" description="Helical" evidence="7">
    <location>
        <begin position="100"/>
        <end position="122"/>
    </location>
</feature>
<evidence type="ECO:0000313" key="10">
    <source>
        <dbReference type="Proteomes" id="UP000186156"/>
    </source>
</evidence>
<feature type="transmembrane region" description="Helical" evidence="7">
    <location>
        <begin position="234"/>
        <end position="260"/>
    </location>
</feature>
<dbReference type="GO" id="GO:0055085">
    <property type="term" value="P:transmembrane transport"/>
    <property type="evidence" value="ECO:0007669"/>
    <property type="project" value="InterPro"/>
</dbReference>
<keyword evidence="4 7" id="KW-0812">Transmembrane</keyword>
<dbReference type="RefSeq" id="WP_076346634.1">
    <property type="nucleotide sequence ID" value="NZ_FTOO01000005.1"/>
</dbReference>
<proteinExistence type="inferred from homology"/>
<dbReference type="InterPro" id="IPR000515">
    <property type="entry name" value="MetI-like"/>
</dbReference>
<dbReference type="CDD" id="cd06261">
    <property type="entry name" value="TM_PBP2"/>
    <property type="match status" value="1"/>
</dbReference>
<keyword evidence="5 7" id="KW-1133">Transmembrane helix</keyword>
<dbReference type="Proteomes" id="UP000186156">
    <property type="component" value="Unassembled WGS sequence"/>
</dbReference>
<evidence type="ECO:0000256" key="5">
    <source>
        <dbReference type="ARBA" id="ARBA00022989"/>
    </source>
</evidence>
<dbReference type="PROSITE" id="PS50928">
    <property type="entry name" value="ABC_TM1"/>
    <property type="match status" value="1"/>
</dbReference>
<comment type="subcellular location">
    <subcellularLocation>
        <location evidence="1 7">Cell membrane</location>
        <topology evidence="1 7">Multi-pass membrane protein</topology>
    </subcellularLocation>
</comment>
<dbReference type="PANTHER" id="PTHR43163">
    <property type="entry name" value="DIPEPTIDE TRANSPORT SYSTEM PERMEASE PROTEIN DPPB-RELATED"/>
    <property type="match status" value="1"/>
</dbReference>
<dbReference type="Gene3D" id="1.10.3720.10">
    <property type="entry name" value="MetI-like"/>
    <property type="match status" value="1"/>
</dbReference>
<name>A0A1N7MFH1_9BACL</name>
<dbReference type="GO" id="GO:0005886">
    <property type="term" value="C:plasma membrane"/>
    <property type="evidence" value="ECO:0007669"/>
    <property type="project" value="UniProtKB-SubCell"/>
</dbReference>
<feature type="transmembrane region" description="Helical" evidence="7">
    <location>
        <begin position="12"/>
        <end position="29"/>
    </location>
</feature>
<dbReference type="EMBL" id="FTOO01000005">
    <property type="protein sequence ID" value="SIS84770.1"/>
    <property type="molecule type" value="Genomic_DNA"/>
</dbReference>
<protein>
    <submittedName>
        <fullName evidence="9">Peptide/nickel transport system permease protein</fullName>
    </submittedName>
</protein>
<feature type="domain" description="ABC transmembrane type-1" evidence="8">
    <location>
        <begin position="94"/>
        <end position="303"/>
    </location>
</feature>
<gene>
    <name evidence="9" type="ORF">SAMN05421799_105108</name>
</gene>
<evidence type="ECO:0000256" key="6">
    <source>
        <dbReference type="ARBA" id="ARBA00023136"/>
    </source>
</evidence>
<dbReference type="InterPro" id="IPR045621">
    <property type="entry name" value="BPD_transp_1_N"/>
</dbReference>